<accession>A0A1H8ZTQ2</accession>
<protein>
    <submittedName>
        <fullName evidence="1">NAD+---dinitrogen-reductase ADP-D-ribosyltransferase</fullName>
    </submittedName>
</protein>
<organism evidence="1 2">
    <name type="scientific">Ectothiorhodospira magna</name>
    <dbReference type="NCBI Taxonomy" id="867345"/>
    <lineage>
        <taxon>Bacteria</taxon>
        <taxon>Pseudomonadati</taxon>
        <taxon>Pseudomonadota</taxon>
        <taxon>Gammaproteobacteria</taxon>
        <taxon>Chromatiales</taxon>
        <taxon>Ectothiorhodospiraceae</taxon>
        <taxon>Ectothiorhodospira</taxon>
    </lineage>
</organism>
<dbReference type="GO" id="GO:0009399">
    <property type="term" value="P:nitrogen fixation"/>
    <property type="evidence" value="ECO:0007669"/>
    <property type="project" value="InterPro"/>
</dbReference>
<evidence type="ECO:0000313" key="1">
    <source>
        <dbReference type="EMBL" id="SEP67754.1"/>
    </source>
</evidence>
<reference evidence="1 2" key="1">
    <citation type="submission" date="2016-10" db="EMBL/GenBank/DDBJ databases">
        <authorList>
            <person name="de Groot N.N."/>
        </authorList>
    </citation>
    <scope>NUCLEOTIDE SEQUENCE [LARGE SCALE GENOMIC DNA]</scope>
    <source>
        <strain evidence="1 2">B7-7</strain>
    </source>
</reference>
<dbReference type="Proteomes" id="UP000199496">
    <property type="component" value="Unassembled WGS sequence"/>
</dbReference>
<evidence type="ECO:0000313" key="2">
    <source>
        <dbReference type="Proteomes" id="UP000199496"/>
    </source>
</evidence>
<gene>
    <name evidence="1" type="ORF">SAMN05421693_10356</name>
</gene>
<dbReference type="OrthoDB" id="183043at2"/>
<sequence>MDNDTPPPPSLPATARLPINRCNLPAVILGSLTFQDHPAPLELDGVRALHGDLWRHLDGLEEPAVRIHDFMAYMRGHFCLDDPAACGLAEGETGGRERADYLRTLRGWWFNPDGREAAVLKGWVESRFGLITRFHREPLPDAESLAYGRFMQERAGGVYNTNALESQLDLLYSYTQYELRRRAPERTHLTLYRGVNRLADHEVLARLPGGQALVLLNNVNAFSAVRERADEFGDYILTVKVPTAKVCCFQDLLPGVLQGEGEHLVIGGVYRVKVSLM</sequence>
<dbReference type="RefSeq" id="WP_090203310.1">
    <property type="nucleotide sequence ID" value="NZ_FOFO01000003.1"/>
</dbReference>
<dbReference type="Pfam" id="PF07357">
    <property type="entry name" value="DRAT"/>
    <property type="match status" value="1"/>
</dbReference>
<keyword evidence="2" id="KW-1185">Reference proteome</keyword>
<keyword evidence="1" id="KW-0808">Transferase</keyword>
<dbReference type="STRING" id="867345.SAMN05421693_10356"/>
<dbReference type="AlphaFoldDB" id="A0A1H8ZTQ2"/>
<proteinExistence type="predicted"/>
<dbReference type="EMBL" id="FOFO01000003">
    <property type="protein sequence ID" value="SEP67754.1"/>
    <property type="molecule type" value="Genomic_DNA"/>
</dbReference>
<dbReference type="InterPro" id="IPR009953">
    <property type="entry name" value="DRA_trans"/>
</dbReference>
<name>A0A1H8ZTQ2_9GAMM</name>
<dbReference type="GO" id="GO:0030701">
    <property type="term" value="F:NAD+-dinitrogen-reductase ADP-D-ribosyltransferase activity"/>
    <property type="evidence" value="ECO:0007669"/>
    <property type="project" value="InterPro"/>
</dbReference>